<evidence type="ECO:0000313" key="1">
    <source>
        <dbReference type="EMBL" id="QAY83800.1"/>
    </source>
</evidence>
<name>A0A4P6G3A3_9PSED</name>
<accession>A0A4P6G3A3</accession>
<dbReference type="InterPro" id="IPR013783">
    <property type="entry name" value="Ig-like_fold"/>
</dbReference>
<evidence type="ECO:0008006" key="3">
    <source>
        <dbReference type="Google" id="ProtNLM"/>
    </source>
</evidence>
<dbReference type="Proteomes" id="UP000291121">
    <property type="component" value="Chromosome"/>
</dbReference>
<dbReference type="EMBL" id="CP024767">
    <property type="protein sequence ID" value="QAY83800.1"/>
    <property type="molecule type" value="Genomic_DNA"/>
</dbReference>
<proteinExistence type="predicted"/>
<evidence type="ECO:0000313" key="2">
    <source>
        <dbReference type="Proteomes" id="UP000291121"/>
    </source>
</evidence>
<dbReference type="AlphaFoldDB" id="A0A4P6G3A3"/>
<dbReference type="RefSeq" id="WP_208671087.1">
    <property type="nucleotide sequence ID" value="NZ_CP024767.1"/>
</dbReference>
<gene>
    <name evidence="1" type="ORF">CUN61_07310</name>
</gene>
<dbReference type="Gene3D" id="2.60.40.10">
    <property type="entry name" value="Immunoglobulins"/>
    <property type="match status" value="1"/>
</dbReference>
<organism evidence="1 2">
    <name type="scientific">Pseudomonas arsenicoxydans</name>
    <dbReference type="NCBI Taxonomy" id="702115"/>
    <lineage>
        <taxon>Bacteria</taxon>
        <taxon>Pseudomonadati</taxon>
        <taxon>Pseudomonadota</taxon>
        <taxon>Gammaproteobacteria</taxon>
        <taxon>Pseudomonadales</taxon>
        <taxon>Pseudomonadaceae</taxon>
        <taxon>Pseudomonas</taxon>
    </lineage>
</organism>
<protein>
    <recommendedName>
        <fullName evidence="3">Bacterial Ig-like domain-containing protein</fullName>
    </recommendedName>
</protein>
<sequence>MTISIDMSRTGNFSDAEFTITGSTEKQTTVYLHEPGSGEQYATVLTRNGDFVFTLDGLKAGQHSFAIRTSVDNGQTFSAWVQLLNMNVGYSEKGENG</sequence>
<reference evidence="1 2" key="1">
    <citation type="submission" date="2017-11" db="EMBL/GenBank/DDBJ databases">
        <title>Genome sequence of Pseudomonas arsenicoxydans ACM1.</title>
        <authorList>
            <person name="Nascimento F.X."/>
        </authorList>
    </citation>
    <scope>NUCLEOTIDE SEQUENCE [LARGE SCALE GENOMIC DNA]</scope>
    <source>
        <strain evidence="1 2">ACM1</strain>
    </source>
</reference>
<keyword evidence="2" id="KW-1185">Reference proteome</keyword>